<dbReference type="GO" id="GO:0003700">
    <property type="term" value="F:DNA-binding transcription factor activity"/>
    <property type="evidence" value="ECO:0007669"/>
    <property type="project" value="InterPro"/>
</dbReference>
<dbReference type="SUPFAM" id="SSF46785">
    <property type="entry name" value="Winged helix' DNA-binding domain"/>
    <property type="match status" value="1"/>
</dbReference>
<dbReference type="AlphaFoldDB" id="A0A6N6JKH4"/>
<dbReference type="PRINTS" id="PR00039">
    <property type="entry name" value="HTHLYSR"/>
</dbReference>
<dbReference type="InterPro" id="IPR036388">
    <property type="entry name" value="WH-like_DNA-bd_sf"/>
</dbReference>
<sequence>MFSVMDYRCVVALSEEKSFSQASEVLGLSQPALTARLRRIEENLGVRLFERGRRGAEATPAGDAFTEAARRIIDMADRSVEVARDADRGLGQHLRIGMTQIAAVQVVVPILKAFREENAFARVRLTESISSTLEAQVEQNLIDVAFLHPPIHQAGLSELPLMSQRLVKYDAMASPHDRPPTIRYTRRDAPVLVAELDRHEPGGVEADALAEVDTAIGAIVMSHAGYGPFVVPEGFPSPFKRIETCLEGAPLKTELGTSIVWRSLDRRPMVRALIEICRRS</sequence>
<keyword evidence="2" id="KW-0805">Transcription regulation</keyword>
<dbReference type="InterPro" id="IPR036390">
    <property type="entry name" value="WH_DNA-bd_sf"/>
</dbReference>
<evidence type="ECO:0000256" key="4">
    <source>
        <dbReference type="ARBA" id="ARBA00023163"/>
    </source>
</evidence>
<organism evidence="6 7">
    <name type="scientific">Litoreibacter roseus</name>
    <dbReference type="NCBI Taxonomy" id="2601869"/>
    <lineage>
        <taxon>Bacteria</taxon>
        <taxon>Pseudomonadati</taxon>
        <taxon>Pseudomonadota</taxon>
        <taxon>Alphaproteobacteria</taxon>
        <taxon>Rhodobacterales</taxon>
        <taxon>Roseobacteraceae</taxon>
        <taxon>Litoreibacter</taxon>
    </lineage>
</organism>
<dbReference type="EMBL" id="BLJE01000006">
    <property type="protein sequence ID" value="GFE66816.1"/>
    <property type="molecule type" value="Genomic_DNA"/>
</dbReference>
<name>A0A6N6JKH4_9RHOB</name>
<dbReference type="Gene3D" id="1.10.10.10">
    <property type="entry name" value="Winged helix-like DNA-binding domain superfamily/Winged helix DNA-binding domain"/>
    <property type="match status" value="1"/>
</dbReference>
<accession>A0A6N6JKH4</accession>
<dbReference type="GO" id="GO:0032993">
    <property type="term" value="C:protein-DNA complex"/>
    <property type="evidence" value="ECO:0007669"/>
    <property type="project" value="TreeGrafter"/>
</dbReference>
<dbReference type="PANTHER" id="PTHR30346:SF0">
    <property type="entry name" value="HCA OPERON TRANSCRIPTIONAL ACTIVATOR HCAR"/>
    <property type="match status" value="1"/>
</dbReference>
<evidence type="ECO:0000256" key="2">
    <source>
        <dbReference type="ARBA" id="ARBA00023015"/>
    </source>
</evidence>
<evidence type="ECO:0000256" key="1">
    <source>
        <dbReference type="ARBA" id="ARBA00009437"/>
    </source>
</evidence>
<dbReference type="OrthoDB" id="9815174at2"/>
<keyword evidence="7" id="KW-1185">Reference proteome</keyword>
<keyword evidence="4" id="KW-0804">Transcription</keyword>
<dbReference type="Proteomes" id="UP000436822">
    <property type="component" value="Unassembled WGS sequence"/>
</dbReference>
<dbReference type="InterPro" id="IPR005119">
    <property type="entry name" value="LysR_subst-bd"/>
</dbReference>
<evidence type="ECO:0000256" key="3">
    <source>
        <dbReference type="ARBA" id="ARBA00023125"/>
    </source>
</evidence>
<dbReference type="Pfam" id="PF00126">
    <property type="entry name" value="HTH_1"/>
    <property type="match status" value="1"/>
</dbReference>
<feature type="domain" description="HTH lysR-type" evidence="5">
    <location>
        <begin position="5"/>
        <end position="59"/>
    </location>
</feature>
<gene>
    <name evidence="6" type="ORF">KIN_38900</name>
</gene>
<protein>
    <submittedName>
        <fullName evidence="6">LysR family transcriptional regulator</fullName>
    </submittedName>
</protein>
<proteinExistence type="inferred from homology"/>
<dbReference type="RefSeq" id="WP_159810202.1">
    <property type="nucleotide sequence ID" value="NZ_BLJE01000006.1"/>
</dbReference>
<reference evidence="6 7" key="1">
    <citation type="submission" date="2019-12" db="EMBL/GenBank/DDBJ databases">
        <title>Litoreibacter badius sp. nov., a novel bacteriochlorophyll a-containing bacterium in the genus Litoreibacter.</title>
        <authorList>
            <person name="Kanamuro M."/>
            <person name="Takabe Y."/>
            <person name="Mori K."/>
            <person name="Takaichi S."/>
            <person name="Hanada S."/>
        </authorList>
    </citation>
    <scope>NUCLEOTIDE SEQUENCE [LARGE SCALE GENOMIC DNA]</scope>
    <source>
        <strain evidence="6 7">K6</strain>
    </source>
</reference>
<dbReference type="PROSITE" id="PS50931">
    <property type="entry name" value="HTH_LYSR"/>
    <property type="match status" value="1"/>
</dbReference>
<dbReference type="GO" id="GO:0003677">
    <property type="term" value="F:DNA binding"/>
    <property type="evidence" value="ECO:0007669"/>
    <property type="project" value="UniProtKB-KW"/>
</dbReference>
<dbReference type="PANTHER" id="PTHR30346">
    <property type="entry name" value="TRANSCRIPTIONAL DUAL REGULATOR HCAR-RELATED"/>
    <property type="match status" value="1"/>
</dbReference>
<comment type="similarity">
    <text evidence="1">Belongs to the LysR transcriptional regulatory family.</text>
</comment>
<dbReference type="InterPro" id="IPR000847">
    <property type="entry name" value="LysR_HTH_N"/>
</dbReference>
<dbReference type="Gene3D" id="3.40.190.10">
    <property type="entry name" value="Periplasmic binding protein-like II"/>
    <property type="match status" value="1"/>
</dbReference>
<evidence type="ECO:0000313" key="7">
    <source>
        <dbReference type="Proteomes" id="UP000436822"/>
    </source>
</evidence>
<evidence type="ECO:0000313" key="6">
    <source>
        <dbReference type="EMBL" id="GFE66816.1"/>
    </source>
</evidence>
<comment type="caution">
    <text evidence="6">The sequence shown here is derived from an EMBL/GenBank/DDBJ whole genome shotgun (WGS) entry which is preliminary data.</text>
</comment>
<dbReference type="SUPFAM" id="SSF53850">
    <property type="entry name" value="Periplasmic binding protein-like II"/>
    <property type="match status" value="1"/>
</dbReference>
<keyword evidence="3" id="KW-0238">DNA-binding</keyword>
<evidence type="ECO:0000259" key="5">
    <source>
        <dbReference type="PROSITE" id="PS50931"/>
    </source>
</evidence>
<dbReference type="Pfam" id="PF03466">
    <property type="entry name" value="LysR_substrate"/>
    <property type="match status" value="1"/>
</dbReference>